<accession>A0A6C0L9H7</accession>
<protein>
    <submittedName>
        <fullName evidence="1">Uncharacterized protein</fullName>
    </submittedName>
</protein>
<name>A0A6C0L9H7_9ZZZZ</name>
<sequence>MFADIVKLISLSKNVPYIIFGGTIIVDEPICKKEETDESYTFTTDCIDNWVIKDVADHNNSDETHTSNKTDINKK</sequence>
<dbReference type="AlphaFoldDB" id="A0A6C0L9H7"/>
<proteinExistence type="predicted"/>
<dbReference type="EMBL" id="MN740459">
    <property type="protein sequence ID" value="QHU27639.1"/>
    <property type="molecule type" value="Genomic_DNA"/>
</dbReference>
<reference evidence="1" key="1">
    <citation type="journal article" date="2020" name="Nature">
        <title>Giant virus diversity and host interactions through global metagenomics.</title>
        <authorList>
            <person name="Schulz F."/>
            <person name="Roux S."/>
            <person name="Paez-Espino D."/>
            <person name="Jungbluth S."/>
            <person name="Walsh D.A."/>
            <person name="Denef V.J."/>
            <person name="McMahon K.D."/>
            <person name="Konstantinidis K.T."/>
            <person name="Eloe-Fadrosh E.A."/>
            <person name="Kyrpides N.C."/>
            <person name="Woyke T."/>
        </authorList>
    </citation>
    <scope>NUCLEOTIDE SEQUENCE</scope>
    <source>
        <strain evidence="1">GVMAG-M-3300027769-26</strain>
    </source>
</reference>
<organism evidence="1">
    <name type="scientific">viral metagenome</name>
    <dbReference type="NCBI Taxonomy" id="1070528"/>
    <lineage>
        <taxon>unclassified sequences</taxon>
        <taxon>metagenomes</taxon>
        <taxon>organismal metagenomes</taxon>
    </lineage>
</organism>
<evidence type="ECO:0000313" key="1">
    <source>
        <dbReference type="EMBL" id="QHU27639.1"/>
    </source>
</evidence>